<accession>A0A3S0K2D3</accession>
<organism evidence="1 2">
    <name type="scientific">Shewanella atlantica</name>
    <dbReference type="NCBI Taxonomy" id="271099"/>
    <lineage>
        <taxon>Bacteria</taxon>
        <taxon>Pseudomonadati</taxon>
        <taxon>Pseudomonadota</taxon>
        <taxon>Gammaproteobacteria</taxon>
        <taxon>Alteromonadales</taxon>
        <taxon>Shewanellaceae</taxon>
        <taxon>Shewanella</taxon>
    </lineage>
</organism>
<dbReference type="GO" id="GO:0005737">
    <property type="term" value="C:cytoplasm"/>
    <property type="evidence" value="ECO:0007669"/>
    <property type="project" value="TreeGrafter"/>
</dbReference>
<dbReference type="AlphaFoldDB" id="A0A3S0K2D3"/>
<dbReference type="EMBL" id="RXNV01000001">
    <property type="protein sequence ID" value="RTR34146.1"/>
    <property type="molecule type" value="Genomic_DNA"/>
</dbReference>
<dbReference type="InterPro" id="IPR036291">
    <property type="entry name" value="NAD(P)-bd_dom_sf"/>
</dbReference>
<evidence type="ECO:0000313" key="2">
    <source>
        <dbReference type="Proteomes" id="UP000282060"/>
    </source>
</evidence>
<dbReference type="OrthoDB" id="751203at2"/>
<keyword evidence="2" id="KW-1185">Reference proteome</keyword>
<dbReference type="GO" id="GO:0004029">
    <property type="term" value="F:aldehyde dehydrogenase (NAD+) activity"/>
    <property type="evidence" value="ECO:0007669"/>
    <property type="project" value="TreeGrafter"/>
</dbReference>
<reference evidence="1 2" key="1">
    <citation type="submission" date="2018-12" db="EMBL/GenBank/DDBJ databases">
        <authorList>
            <person name="Yu L."/>
        </authorList>
    </citation>
    <scope>NUCLEOTIDE SEQUENCE [LARGE SCALE GENOMIC DNA]</scope>
    <source>
        <strain evidence="1 2">HAW-EB5</strain>
    </source>
</reference>
<dbReference type="Gene3D" id="3.40.50.720">
    <property type="entry name" value="NAD(P)-binding Rossmann-like Domain"/>
    <property type="match status" value="1"/>
</dbReference>
<comment type="caution">
    <text evidence="1">The sequence shown here is derived from an EMBL/GenBank/DDBJ whole genome shotgun (WGS) entry which is preliminary data.</text>
</comment>
<dbReference type="SUPFAM" id="SSF51735">
    <property type="entry name" value="NAD(P)-binding Rossmann-fold domains"/>
    <property type="match status" value="1"/>
</dbReference>
<dbReference type="Proteomes" id="UP000282060">
    <property type="component" value="Unassembled WGS sequence"/>
</dbReference>
<dbReference type="RefSeq" id="WP_126503115.1">
    <property type="nucleotide sequence ID" value="NZ_RXNV01000001.1"/>
</dbReference>
<gene>
    <name evidence="1" type="ORF">EKG39_00230</name>
</gene>
<dbReference type="PANTHER" id="PTHR48079:SF6">
    <property type="entry name" value="NAD(P)-BINDING DOMAIN-CONTAINING PROTEIN-RELATED"/>
    <property type="match status" value="1"/>
</dbReference>
<proteinExistence type="predicted"/>
<sequence>MKIKSVSIVGCGWFGLPLAKALIKQGYIVSGSKRSMEAAAALNHDGISGFGLDLDKQQFNGCVIGESEPGFDESTLAMLHQGLHTDAIIINIPPAIVKSPGAYLKRLSFLKRLMAQHEYMRLIFVSTTGVYPSSECPVTESDAAPHSPSSEVLLAAEKLFSECDNACIIRFAGLVGPGRHPGRFLAGKENLPGRESPVNLVHLDDCIGAVACLLSGKALSPSYNICANQHPTREAFYSTAAKDLSLEAPTFSDESQIGQVGKCIDGTKISKELGFQYRYNDPIAMLCECN</sequence>
<dbReference type="InterPro" id="IPR051783">
    <property type="entry name" value="NAD(P)-dependent_oxidoreduct"/>
</dbReference>
<evidence type="ECO:0000313" key="1">
    <source>
        <dbReference type="EMBL" id="RTR34146.1"/>
    </source>
</evidence>
<protein>
    <submittedName>
        <fullName evidence="1">SDR family NAD(P)-dependent oxidoreductase</fullName>
    </submittedName>
</protein>
<dbReference type="PANTHER" id="PTHR48079">
    <property type="entry name" value="PROTEIN YEEZ"/>
    <property type="match status" value="1"/>
</dbReference>
<name>A0A3S0K2D3_9GAMM</name>